<dbReference type="Gene3D" id="1.20.1420.30">
    <property type="entry name" value="NCX, central ion-binding region"/>
    <property type="match status" value="1"/>
</dbReference>
<dbReference type="Pfam" id="PF01699">
    <property type="entry name" value="Na_Ca_ex"/>
    <property type="match status" value="2"/>
</dbReference>
<dbReference type="NCBIfam" id="TIGR00367">
    <property type="entry name" value="calcium/sodium antiporter"/>
    <property type="match status" value="1"/>
</dbReference>
<evidence type="ECO:0000313" key="7">
    <source>
        <dbReference type="EMBL" id="BAC93218.1"/>
    </source>
</evidence>
<dbReference type="PANTHER" id="PTHR10846">
    <property type="entry name" value="SODIUM/POTASSIUM/CALCIUM EXCHANGER"/>
    <property type="match status" value="1"/>
</dbReference>
<dbReference type="GO" id="GO:0005886">
    <property type="term" value="C:plasma membrane"/>
    <property type="evidence" value="ECO:0007669"/>
    <property type="project" value="TreeGrafter"/>
</dbReference>
<feature type="transmembrane region" description="Helical" evidence="5">
    <location>
        <begin position="95"/>
        <end position="117"/>
    </location>
</feature>
<reference evidence="7 8" key="1">
    <citation type="journal article" date="2003" name="Genome Res.">
        <title>Comparative genome analysis of Vibrio vulnificus, a marine pathogen.</title>
        <authorList>
            <person name="Chen C.Y."/>
            <person name="Wu K.M."/>
            <person name="Chang Y.C."/>
            <person name="Chang C.H."/>
            <person name="Tsai H.C."/>
            <person name="Liao T.L."/>
            <person name="Liu Y.M."/>
            <person name="Chen H.J."/>
            <person name="Shen A.B."/>
            <person name="Li J.C."/>
            <person name="Su T.L."/>
            <person name="Shao C.P."/>
            <person name="Lee C.T."/>
            <person name="Hor L.I."/>
            <person name="Tsai S.F."/>
        </authorList>
    </citation>
    <scope>NUCLEOTIDE SEQUENCE [LARGE SCALE GENOMIC DNA]</scope>
    <source>
        <strain evidence="7 8">YJ016</strain>
    </source>
</reference>
<dbReference type="STRING" id="672.VV93_v1c04220"/>
<feature type="transmembrane region" description="Helical" evidence="5">
    <location>
        <begin position="200"/>
        <end position="219"/>
    </location>
</feature>
<dbReference type="GO" id="GO:0006874">
    <property type="term" value="P:intracellular calcium ion homeostasis"/>
    <property type="evidence" value="ECO:0007669"/>
    <property type="project" value="TreeGrafter"/>
</dbReference>
<sequence length="347" mass="36883">MASIFVGKRSKLAVNHSTYHYFLELIMLEAVALLIVGLILLVWSADKLVFGSAALARNIGISPLVIGMTILAMGSSAPEMMVSATAALDGKTDTAVGNVLGSNIANIALILGITALVRPLSINSAVVRRELPLMIGVTVLAGILLWDSHLGFYEGVLLFVLFTLFLVAMLQISRREQKTGDAFLEEQESEIPQGVSNPKAAMWIVIGLILLPLAADMLVDNAVIIAKYFGMSDLVIGLTIIAVGTSLPELAASLAGALKGEDDMAVGNIIGSNVFNILAVMGIPGILNPSFISEYAMGRDFWVMLAISLLLVVMALGKSRRISRTEGGILLTCFIGYQAYLLMNMAA</sequence>
<evidence type="ECO:0000256" key="4">
    <source>
        <dbReference type="ARBA" id="ARBA00023136"/>
    </source>
</evidence>
<feature type="domain" description="Sodium/calcium exchanger membrane region" evidence="6">
    <location>
        <begin position="30"/>
        <end position="170"/>
    </location>
</feature>
<keyword evidence="2 5" id="KW-0812">Transmembrane</keyword>
<evidence type="ECO:0000313" key="8">
    <source>
        <dbReference type="Proteomes" id="UP000002675"/>
    </source>
</evidence>
<dbReference type="PANTHER" id="PTHR10846:SF8">
    <property type="entry name" value="INNER MEMBRANE PROTEIN YRBG"/>
    <property type="match status" value="1"/>
</dbReference>
<name>Q7MPB0_VIBVY</name>
<feature type="transmembrane region" description="Helical" evidence="5">
    <location>
        <begin position="234"/>
        <end position="258"/>
    </location>
</feature>
<proteinExistence type="predicted"/>
<dbReference type="Proteomes" id="UP000002675">
    <property type="component" value="Chromosome I"/>
</dbReference>
<evidence type="ECO:0000259" key="6">
    <source>
        <dbReference type="Pfam" id="PF01699"/>
    </source>
</evidence>
<comment type="subcellular location">
    <subcellularLocation>
        <location evidence="1">Membrane</location>
        <topology evidence="1">Multi-pass membrane protein</topology>
    </subcellularLocation>
</comment>
<feature type="transmembrane region" description="Helical" evidence="5">
    <location>
        <begin position="265"/>
        <end position="287"/>
    </location>
</feature>
<protein>
    <submittedName>
        <fullName evidence="7">Putative sodium/calcium exchanger protein</fullName>
    </submittedName>
</protein>
<feature type="transmembrane region" description="Helical" evidence="5">
    <location>
        <begin position="328"/>
        <end position="346"/>
    </location>
</feature>
<organism evidence="7 8">
    <name type="scientific">Vibrio vulnificus (strain YJ016)</name>
    <dbReference type="NCBI Taxonomy" id="196600"/>
    <lineage>
        <taxon>Bacteria</taxon>
        <taxon>Pseudomonadati</taxon>
        <taxon>Pseudomonadota</taxon>
        <taxon>Gammaproteobacteria</taxon>
        <taxon>Vibrionales</taxon>
        <taxon>Vibrionaceae</taxon>
        <taxon>Vibrio</taxon>
    </lineage>
</organism>
<feature type="transmembrane region" description="Helical" evidence="5">
    <location>
        <begin position="20"/>
        <end position="43"/>
    </location>
</feature>
<dbReference type="KEGG" id="vvy:VV0454"/>
<evidence type="ECO:0000256" key="2">
    <source>
        <dbReference type="ARBA" id="ARBA00022692"/>
    </source>
</evidence>
<dbReference type="HOGENOM" id="CLU_007948_0_2_6"/>
<dbReference type="GO" id="GO:0005262">
    <property type="term" value="F:calcium channel activity"/>
    <property type="evidence" value="ECO:0007669"/>
    <property type="project" value="TreeGrafter"/>
</dbReference>
<dbReference type="InterPro" id="IPR004837">
    <property type="entry name" value="NaCa_Exmemb"/>
</dbReference>
<dbReference type="EMBL" id="BA000037">
    <property type="protein sequence ID" value="BAC93218.1"/>
    <property type="molecule type" value="Genomic_DNA"/>
</dbReference>
<dbReference type="AlphaFoldDB" id="Q7MPB0"/>
<accession>Q7MPB0</accession>
<dbReference type="InterPro" id="IPR004481">
    <property type="entry name" value="K/Na/Ca-exchanger"/>
</dbReference>
<dbReference type="GO" id="GO:0008273">
    <property type="term" value="F:calcium, potassium:sodium antiporter activity"/>
    <property type="evidence" value="ECO:0007669"/>
    <property type="project" value="TreeGrafter"/>
</dbReference>
<dbReference type="eggNOG" id="COG0530">
    <property type="taxonomic scope" value="Bacteria"/>
</dbReference>
<evidence type="ECO:0000256" key="3">
    <source>
        <dbReference type="ARBA" id="ARBA00022989"/>
    </source>
</evidence>
<feature type="transmembrane region" description="Helical" evidence="5">
    <location>
        <begin position="55"/>
        <end position="75"/>
    </location>
</feature>
<feature type="transmembrane region" description="Helical" evidence="5">
    <location>
        <begin position="299"/>
        <end position="316"/>
    </location>
</feature>
<keyword evidence="3 5" id="KW-1133">Transmembrane helix</keyword>
<feature type="domain" description="Sodium/calcium exchanger membrane region" evidence="6">
    <location>
        <begin position="200"/>
        <end position="342"/>
    </location>
</feature>
<evidence type="ECO:0000256" key="5">
    <source>
        <dbReference type="SAM" id="Phobius"/>
    </source>
</evidence>
<dbReference type="InterPro" id="IPR044880">
    <property type="entry name" value="NCX_ion-bd_dom_sf"/>
</dbReference>
<feature type="transmembrane region" description="Helical" evidence="5">
    <location>
        <begin position="152"/>
        <end position="170"/>
    </location>
</feature>
<gene>
    <name evidence="7" type="ordered locus">VV0454</name>
</gene>
<keyword evidence="4 5" id="KW-0472">Membrane</keyword>
<evidence type="ECO:0000256" key="1">
    <source>
        <dbReference type="ARBA" id="ARBA00004141"/>
    </source>
</evidence>